<evidence type="ECO:0000313" key="1">
    <source>
        <dbReference type="EMBL" id="BBK21438.1"/>
    </source>
</evidence>
<reference evidence="2" key="1">
    <citation type="submission" date="2019-05" db="EMBL/GenBank/DDBJ databases">
        <title>Complete genome sequencing of Absiella argi strain JCM 30884.</title>
        <authorList>
            <person name="Sakamoto M."/>
            <person name="Murakami T."/>
            <person name="Mori H."/>
        </authorList>
    </citation>
    <scope>NUCLEOTIDE SEQUENCE [LARGE SCALE GENOMIC DNA]</scope>
    <source>
        <strain evidence="2">JCM 30884</strain>
    </source>
</reference>
<name>A0A6N4TET1_9FIRM</name>
<protein>
    <submittedName>
        <fullName evidence="1">Uncharacterized protein</fullName>
    </submittedName>
</protein>
<sequence length="110" mass="12979">MKSEFRLIKQQFNVIQKEFNCFGNDGLPRYDYRKEVVNGEVFRYKGLELGVYRTIHQSDSRRKYDYVLVDVFTGIALSTAGRKITLLSEVTDSSEIVEKIKYLRKRSEKK</sequence>
<evidence type="ECO:0000313" key="2">
    <source>
        <dbReference type="Proteomes" id="UP000464754"/>
    </source>
</evidence>
<dbReference type="RefSeq" id="WP_115714652.1">
    <property type="nucleotide sequence ID" value="NZ_AP019695.1"/>
</dbReference>
<organism evidence="1 2">
    <name type="scientific">Amedibacterium intestinale</name>
    <dbReference type="NCBI Taxonomy" id="2583452"/>
    <lineage>
        <taxon>Bacteria</taxon>
        <taxon>Bacillati</taxon>
        <taxon>Bacillota</taxon>
        <taxon>Erysipelotrichia</taxon>
        <taxon>Erysipelotrichales</taxon>
        <taxon>Erysipelotrichaceae</taxon>
        <taxon>Amedibacterium</taxon>
    </lineage>
</organism>
<keyword evidence="2" id="KW-1185">Reference proteome</keyword>
<proteinExistence type="predicted"/>
<dbReference type="AlphaFoldDB" id="A0A6N4TET1"/>
<accession>A0A6N4TET1</accession>
<dbReference type="EMBL" id="AP019695">
    <property type="protein sequence ID" value="BBK21438.1"/>
    <property type="molecule type" value="Genomic_DNA"/>
</dbReference>
<dbReference type="Proteomes" id="UP000464754">
    <property type="component" value="Chromosome"/>
</dbReference>
<dbReference type="KEGG" id="aarg:Aargi30884_03410"/>
<gene>
    <name evidence="1" type="ORF">Aargi30884_03410</name>
</gene>